<dbReference type="EMBL" id="JAFIRN010000003">
    <property type="protein sequence ID" value="KAG5853062.1"/>
    <property type="molecule type" value="Genomic_DNA"/>
</dbReference>
<proteinExistence type="inferred from homology"/>
<evidence type="ECO:0000313" key="2">
    <source>
        <dbReference type="EMBL" id="KAG5853062.1"/>
    </source>
</evidence>
<organism evidence="2 3">
    <name type="scientific">Anguilla anguilla</name>
    <name type="common">European freshwater eel</name>
    <name type="synonym">Muraena anguilla</name>
    <dbReference type="NCBI Taxonomy" id="7936"/>
    <lineage>
        <taxon>Eukaryota</taxon>
        <taxon>Metazoa</taxon>
        <taxon>Chordata</taxon>
        <taxon>Craniata</taxon>
        <taxon>Vertebrata</taxon>
        <taxon>Euteleostomi</taxon>
        <taxon>Actinopterygii</taxon>
        <taxon>Neopterygii</taxon>
        <taxon>Teleostei</taxon>
        <taxon>Anguilliformes</taxon>
        <taxon>Anguillidae</taxon>
        <taxon>Anguilla</taxon>
    </lineage>
</organism>
<evidence type="ECO:0000313" key="3">
    <source>
        <dbReference type="Proteomes" id="UP001044222"/>
    </source>
</evidence>
<dbReference type="Proteomes" id="UP001044222">
    <property type="component" value="Unassembled WGS sequence"/>
</dbReference>
<sequence length="86" mass="9639">MDKSGVMQQESMELDLEIPASLTQSDGHLRRASSAPMINGLSDNSQVFQREILRVRRNSATVVNRPCVVPSSPIRIPSTRLHQIKR</sequence>
<dbReference type="AlphaFoldDB" id="A0A9D3S7P3"/>
<dbReference type="PANTHER" id="PTHR22227">
    <property type="entry name" value="FAMILY WITH SEQUENCE SIMILARITY 122B ISOFORM X1"/>
    <property type="match status" value="1"/>
</dbReference>
<dbReference type="InterPro" id="IPR026716">
    <property type="entry name" value="PBIR1/2/3"/>
</dbReference>
<comment type="caution">
    <text evidence="2">The sequence shown here is derived from an EMBL/GenBank/DDBJ whole genome shotgun (WGS) entry which is preliminary data.</text>
</comment>
<dbReference type="PANTHER" id="PTHR22227:SF6">
    <property type="entry name" value="FAMILY WITH SEQUENCE SIMILARITY 122B ISOFORM X1"/>
    <property type="match status" value="1"/>
</dbReference>
<gene>
    <name evidence="2" type="ORF">ANANG_G00069140</name>
</gene>
<evidence type="ECO:0000256" key="1">
    <source>
        <dbReference type="ARBA" id="ARBA00006725"/>
    </source>
</evidence>
<reference evidence="2" key="1">
    <citation type="submission" date="2021-01" db="EMBL/GenBank/DDBJ databases">
        <title>A chromosome-scale assembly of European eel, Anguilla anguilla.</title>
        <authorList>
            <person name="Henkel C."/>
            <person name="Jong-Raadsen S.A."/>
            <person name="Dufour S."/>
            <person name="Weltzien F.-A."/>
            <person name="Palstra A.P."/>
            <person name="Pelster B."/>
            <person name="Spaink H.P."/>
            <person name="Van Den Thillart G.E."/>
            <person name="Jansen H."/>
            <person name="Zahm M."/>
            <person name="Klopp C."/>
            <person name="Cedric C."/>
            <person name="Louis A."/>
            <person name="Berthelot C."/>
            <person name="Parey E."/>
            <person name="Roest Crollius H."/>
            <person name="Montfort J."/>
            <person name="Robinson-Rechavi M."/>
            <person name="Bucao C."/>
            <person name="Bouchez O."/>
            <person name="Gislard M."/>
            <person name="Lluch J."/>
            <person name="Milhes M."/>
            <person name="Lampietro C."/>
            <person name="Lopez Roques C."/>
            <person name="Donnadieu C."/>
            <person name="Braasch I."/>
            <person name="Desvignes T."/>
            <person name="Postlethwait J."/>
            <person name="Bobe J."/>
            <person name="Guiguen Y."/>
            <person name="Dirks R."/>
        </authorList>
    </citation>
    <scope>NUCLEOTIDE SEQUENCE</scope>
    <source>
        <strain evidence="2">Tag_6206</strain>
        <tissue evidence="2">Liver</tissue>
    </source>
</reference>
<accession>A0A9D3S7P3</accession>
<dbReference type="GO" id="GO:0004865">
    <property type="term" value="F:protein serine/threonine phosphatase inhibitor activity"/>
    <property type="evidence" value="ECO:0007669"/>
    <property type="project" value="InterPro"/>
</dbReference>
<keyword evidence="3" id="KW-1185">Reference proteome</keyword>
<name>A0A9D3S7P3_ANGAN</name>
<comment type="similarity">
    <text evidence="1">Belongs to the FAM122 family.</text>
</comment>
<protein>
    <submittedName>
        <fullName evidence="2">Uncharacterized protein</fullName>
    </submittedName>
</protein>